<evidence type="ECO:0000313" key="2">
    <source>
        <dbReference type="Proteomes" id="UP000434209"/>
    </source>
</evidence>
<dbReference type="KEGG" id="pacp:FAZ97_28910"/>
<dbReference type="Proteomes" id="UP000434209">
    <property type="component" value="Chromosome 3"/>
</dbReference>
<dbReference type="RefSeq" id="WP_158762154.1">
    <property type="nucleotide sequence ID" value="NZ_CP046911.1"/>
</dbReference>
<protein>
    <submittedName>
        <fullName evidence="1">Uncharacterized protein</fullName>
    </submittedName>
</protein>
<reference evidence="1 2" key="1">
    <citation type="submission" date="2019-12" db="EMBL/GenBank/DDBJ databases">
        <title>Paraburkholderia acidiphila 7Q-K02 sp. nov and Paraburkholderia acidisoli DHF22 sp. nov., two strains isolated from forest soil.</title>
        <authorList>
            <person name="Gao Z."/>
            <person name="Qiu L."/>
        </authorList>
    </citation>
    <scope>NUCLEOTIDE SEQUENCE [LARGE SCALE GENOMIC DNA]</scope>
    <source>
        <strain evidence="1 2">7Q-K02</strain>
    </source>
</reference>
<sequence length="53" mass="6489">MLFIEMHLEEKPRKRILHWVFQFARQIINSPEYPSPRLHRQGLPQSIYAMRTP</sequence>
<gene>
    <name evidence="1" type="ORF">FAZ97_28910</name>
</gene>
<evidence type="ECO:0000313" key="1">
    <source>
        <dbReference type="EMBL" id="QGZ58968.1"/>
    </source>
</evidence>
<dbReference type="EMBL" id="CP046911">
    <property type="protein sequence ID" value="QGZ58968.1"/>
    <property type="molecule type" value="Genomic_DNA"/>
</dbReference>
<proteinExistence type="predicted"/>
<keyword evidence="2" id="KW-1185">Reference proteome</keyword>
<accession>A0A7Z2GBY3</accession>
<name>A0A7Z2GBY3_9BURK</name>
<organism evidence="1 2">
    <name type="scientific">Paraburkholderia acidiphila</name>
    <dbReference type="NCBI Taxonomy" id="2571747"/>
    <lineage>
        <taxon>Bacteria</taxon>
        <taxon>Pseudomonadati</taxon>
        <taxon>Pseudomonadota</taxon>
        <taxon>Betaproteobacteria</taxon>
        <taxon>Burkholderiales</taxon>
        <taxon>Burkholderiaceae</taxon>
        <taxon>Paraburkholderia</taxon>
    </lineage>
</organism>
<dbReference type="AlphaFoldDB" id="A0A7Z2GBY3"/>